<dbReference type="InterPro" id="IPR013815">
    <property type="entry name" value="ATP_grasp_subdomain_1"/>
</dbReference>
<dbReference type="FunFam" id="3.30.1490.20:FF:000020">
    <property type="entry name" value="Protein lysine acetyltransferase"/>
    <property type="match status" value="1"/>
</dbReference>
<evidence type="ECO:0000313" key="7">
    <source>
        <dbReference type="Proteomes" id="UP000610960"/>
    </source>
</evidence>
<proteinExistence type="predicted"/>
<dbReference type="InterPro" id="IPR011761">
    <property type="entry name" value="ATP-grasp"/>
</dbReference>
<keyword evidence="1" id="KW-0436">Ligase</keyword>
<dbReference type="Gene3D" id="3.30.470.20">
    <property type="entry name" value="ATP-grasp fold, B domain"/>
    <property type="match status" value="1"/>
</dbReference>
<keyword evidence="7" id="KW-1185">Reference proteome</keyword>
<evidence type="ECO:0000256" key="4">
    <source>
        <dbReference type="PROSITE-ProRule" id="PRU00409"/>
    </source>
</evidence>
<reference evidence="6" key="2">
    <citation type="submission" date="2020-09" db="EMBL/GenBank/DDBJ databases">
        <authorList>
            <person name="Sun Q."/>
            <person name="Ohkuma M."/>
        </authorList>
    </citation>
    <scope>NUCLEOTIDE SEQUENCE</scope>
    <source>
        <strain evidence="6">JCM 10088</strain>
    </source>
</reference>
<sequence length="235" mass="25004">MSDVSAIIGRACGEGRSKLLEHEALDLLEAGGIPNPPHALATTEEEAVRAAERVGYPVVLKVVSPDIVHKSDVGGVILGLKSPEAVEKGFRELMGSVKARAPYARVVGALVQWMVPQGLETIIGATRDEMFGGVVAFGLGGVFTEVLRDVSLRVAPLEEGDARAMIGETRASTLLNGFRGMSKRDVNALVSILIKFSKLIASEEEIAEADLNPVIVLEEGRGAYAADARFILKCR</sequence>
<evidence type="ECO:0000259" key="5">
    <source>
        <dbReference type="PROSITE" id="PS50975"/>
    </source>
</evidence>
<dbReference type="EMBL" id="BMNL01000003">
    <property type="protein sequence ID" value="GGP21343.1"/>
    <property type="molecule type" value="Genomic_DNA"/>
</dbReference>
<dbReference type="AlphaFoldDB" id="A0A830GWE5"/>
<dbReference type="GO" id="GO:0046872">
    <property type="term" value="F:metal ion binding"/>
    <property type="evidence" value="ECO:0007669"/>
    <property type="project" value="InterPro"/>
</dbReference>
<dbReference type="GO" id="GO:0005524">
    <property type="term" value="F:ATP binding"/>
    <property type="evidence" value="ECO:0007669"/>
    <property type="project" value="UniProtKB-UniRule"/>
</dbReference>
<dbReference type="RefSeq" id="WP_229657710.1">
    <property type="nucleotide sequence ID" value="NZ_BMNL01000003.1"/>
</dbReference>
<protein>
    <submittedName>
        <fullName evidence="6">Acetyl-CoA synthetase</fullName>
    </submittedName>
</protein>
<dbReference type="Gene3D" id="3.30.1490.20">
    <property type="entry name" value="ATP-grasp fold, A domain"/>
    <property type="match status" value="1"/>
</dbReference>
<reference evidence="6" key="1">
    <citation type="journal article" date="2014" name="Int. J. Syst. Evol. Microbiol.">
        <title>Complete genome sequence of Corynebacterium casei LMG S-19264T (=DSM 44701T), isolated from a smear-ripened cheese.</title>
        <authorList>
            <consortium name="US DOE Joint Genome Institute (JGI-PGF)"/>
            <person name="Walter F."/>
            <person name="Albersmeier A."/>
            <person name="Kalinowski J."/>
            <person name="Ruckert C."/>
        </authorList>
    </citation>
    <scope>NUCLEOTIDE SEQUENCE</scope>
    <source>
        <strain evidence="6">JCM 10088</strain>
    </source>
</reference>
<dbReference type="InterPro" id="IPR051538">
    <property type="entry name" value="Acyl-CoA_Synth/Transferase"/>
</dbReference>
<name>A0A830GWE5_9CREN</name>
<keyword evidence="3 4" id="KW-0067">ATP-binding</keyword>
<accession>A0A830GWE5</accession>
<dbReference type="PROSITE" id="PS50975">
    <property type="entry name" value="ATP_GRASP"/>
    <property type="match status" value="1"/>
</dbReference>
<dbReference type="PANTHER" id="PTHR43334:SF1">
    <property type="entry name" value="3-HYDROXYPROPIONATE--COA LIGASE [ADP-FORMING]"/>
    <property type="match status" value="1"/>
</dbReference>
<comment type="caution">
    <text evidence="6">The sequence shown here is derived from an EMBL/GenBank/DDBJ whole genome shotgun (WGS) entry which is preliminary data.</text>
</comment>
<keyword evidence="2 4" id="KW-0547">Nucleotide-binding</keyword>
<evidence type="ECO:0000256" key="3">
    <source>
        <dbReference type="ARBA" id="ARBA00022840"/>
    </source>
</evidence>
<gene>
    <name evidence="6" type="ORF">GCM10007981_12780</name>
</gene>
<feature type="domain" description="ATP-grasp" evidence="5">
    <location>
        <begin position="25"/>
        <end position="61"/>
    </location>
</feature>
<dbReference type="Proteomes" id="UP000610960">
    <property type="component" value="Unassembled WGS sequence"/>
</dbReference>
<evidence type="ECO:0000256" key="2">
    <source>
        <dbReference type="ARBA" id="ARBA00022741"/>
    </source>
</evidence>
<organism evidence="6 7">
    <name type="scientific">Thermocladium modestius</name>
    <dbReference type="NCBI Taxonomy" id="62609"/>
    <lineage>
        <taxon>Archaea</taxon>
        <taxon>Thermoproteota</taxon>
        <taxon>Thermoprotei</taxon>
        <taxon>Thermoproteales</taxon>
        <taxon>Thermoproteaceae</taxon>
        <taxon>Thermocladium</taxon>
    </lineage>
</organism>
<dbReference type="GO" id="GO:0016874">
    <property type="term" value="F:ligase activity"/>
    <property type="evidence" value="ECO:0007669"/>
    <property type="project" value="UniProtKB-KW"/>
</dbReference>
<dbReference type="SUPFAM" id="SSF56059">
    <property type="entry name" value="Glutathione synthetase ATP-binding domain-like"/>
    <property type="match status" value="1"/>
</dbReference>
<evidence type="ECO:0000313" key="6">
    <source>
        <dbReference type="EMBL" id="GGP21343.1"/>
    </source>
</evidence>
<evidence type="ECO:0000256" key="1">
    <source>
        <dbReference type="ARBA" id="ARBA00022598"/>
    </source>
</evidence>
<dbReference type="Pfam" id="PF13549">
    <property type="entry name" value="ATP-grasp_5"/>
    <property type="match status" value="1"/>
</dbReference>
<dbReference type="PANTHER" id="PTHR43334">
    <property type="entry name" value="ACETATE--COA LIGASE [ADP-FORMING]"/>
    <property type="match status" value="1"/>
</dbReference>